<dbReference type="InParanoid" id="A0A2H3CV82"/>
<sequence length="97" mass="10850">QGNSISGKVSDDMECWNCHKRGHTLAQCWFKGGSQEGKGPGRKQGKKKHERSNQAKESGNVKDDVIEAAYHVKSKPQFDWHFSAYSWLSDSGTTSHI</sequence>
<evidence type="ECO:0000313" key="2">
    <source>
        <dbReference type="EMBL" id="PBK85354.1"/>
    </source>
</evidence>
<feature type="non-terminal residue" evidence="2">
    <location>
        <position position="1"/>
    </location>
</feature>
<proteinExistence type="predicted"/>
<gene>
    <name evidence="2" type="ORF">ARMGADRAFT_909758</name>
</gene>
<evidence type="ECO:0008006" key="4">
    <source>
        <dbReference type="Google" id="ProtNLM"/>
    </source>
</evidence>
<dbReference type="OrthoDB" id="2692435at2759"/>
<feature type="non-terminal residue" evidence="2">
    <location>
        <position position="97"/>
    </location>
</feature>
<name>A0A2H3CV82_ARMGA</name>
<evidence type="ECO:0000313" key="3">
    <source>
        <dbReference type="Proteomes" id="UP000217790"/>
    </source>
</evidence>
<dbReference type="AlphaFoldDB" id="A0A2H3CV82"/>
<protein>
    <recommendedName>
        <fullName evidence="4">CCHC-type domain-containing protein</fullName>
    </recommendedName>
</protein>
<feature type="compositionally biased region" description="Basic residues" evidence="1">
    <location>
        <begin position="40"/>
        <end position="50"/>
    </location>
</feature>
<dbReference type="Proteomes" id="UP000217790">
    <property type="component" value="Unassembled WGS sequence"/>
</dbReference>
<dbReference type="EMBL" id="KZ293691">
    <property type="protein sequence ID" value="PBK85354.1"/>
    <property type="molecule type" value="Genomic_DNA"/>
</dbReference>
<accession>A0A2H3CV82</accession>
<dbReference type="OMA" id="GHISNEC"/>
<feature type="region of interest" description="Disordered" evidence="1">
    <location>
        <begin position="30"/>
        <end position="62"/>
    </location>
</feature>
<feature type="compositionally biased region" description="Basic and acidic residues" evidence="1">
    <location>
        <begin position="51"/>
        <end position="62"/>
    </location>
</feature>
<reference evidence="3" key="1">
    <citation type="journal article" date="2017" name="Nat. Ecol. Evol.">
        <title>Genome expansion and lineage-specific genetic innovations in the forest pathogenic fungi Armillaria.</title>
        <authorList>
            <person name="Sipos G."/>
            <person name="Prasanna A.N."/>
            <person name="Walter M.C."/>
            <person name="O'Connor E."/>
            <person name="Balint B."/>
            <person name="Krizsan K."/>
            <person name="Kiss B."/>
            <person name="Hess J."/>
            <person name="Varga T."/>
            <person name="Slot J."/>
            <person name="Riley R."/>
            <person name="Boka B."/>
            <person name="Rigling D."/>
            <person name="Barry K."/>
            <person name="Lee J."/>
            <person name="Mihaltcheva S."/>
            <person name="LaButti K."/>
            <person name="Lipzen A."/>
            <person name="Waldron R."/>
            <person name="Moloney N.M."/>
            <person name="Sperisen C."/>
            <person name="Kredics L."/>
            <person name="Vagvoelgyi C."/>
            <person name="Patrignani A."/>
            <person name="Fitzpatrick D."/>
            <person name="Nagy I."/>
            <person name="Doyle S."/>
            <person name="Anderson J.B."/>
            <person name="Grigoriev I.V."/>
            <person name="Gueldener U."/>
            <person name="Muensterkoetter M."/>
            <person name="Nagy L.G."/>
        </authorList>
    </citation>
    <scope>NUCLEOTIDE SEQUENCE [LARGE SCALE GENOMIC DNA]</scope>
    <source>
        <strain evidence="3">Ar21-2</strain>
    </source>
</reference>
<evidence type="ECO:0000256" key="1">
    <source>
        <dbReference type="SAM" id="MobiDB-lite"/>
    </source>
</evidence>
<keyword evidence="3" id="KW-1185">Reference proteome</keyword>
<dbReference type="STRING" id="47427.A0A2H3CV82"/>
<organism evidence="2 3">
    <name type="scientific">Armillaria gallica</name>
    <name type="common">Bulbous honey fungus</name>
    <name type="synonym">Armillaria bulbosa</name>
    <dbReference type="NCBI Taxonomy" id="47427"/>
    <lineage>
        <taxon>Eukaryota</taxon>
        <taxon>Fungi</taxon>
        <taxon>Dikarya</taxon>
        <taxon>Basidiomycota</taxon>
        <taxon>Agaricomycotina</taxon>
        <taxon>Agaricomycetes</taxon>
        <taxon>Agaricomycetidae</taxon>
        <taxon>Agaricales</taxon>
        <taxon>Marasmiineae</taxon>
        <taxon>Physalacriaceae</taxon>
        <taxon>Armillaria</taxon>
    </lineage>
</organism>